<feature type="region of interest" description="Disordered" evidence="6">
    <location>
        <begin position="423"/>
        <end position="465"/>
    </location>
</feature>
<sequence>MRAHFLVLATCFLPLLFALVLRVPHLERPESGALLARRAESNTTENPQDSQDDTTPTNATSTATSGNSTSTSASPTTVPLLNTSTDDEEDNRQNTTSPGTLPLQPKVTPALGVGGFILLITGATLALIGVRNLWVQVFLSAAFLTSLGVTVLIVYVMSPPVRTAIQGAYLVAIFFTGITFGALAIVFKELAEGLGCLLGGFCTSMWLLSTKPGGLLTATDAKTGFIGAISIGFYAISFSHYTRPYGLIVATSIAGGTAVSLGIDCYSKAGLKEFWLYLWALNDDIFPLGTDTYPVTRYIKVELAATVIVAIMGVISQLRLWKVVRDRRAKEEEKRQEEQRQKDEAEAEVVRRLEENNLKERMEWEAKYGDHGTDSSSQDIPELAAGSQVCPADECEATKKDEASEERSISDSAISYRCSDCRARGDDGDSDVSGDTKRDETEQQGDKGGFDRTACAHGATEDDDCGSKCMHEAATADDRSSAMTAIVGSETVSVYSKRLSMALSLKAAGKNAAKPVPESQEALITREDDVVSTRSVQVNVNDIDSDVHTLAAESHYQAMLDEEHEEPAKAEETTTAEDPTKTEETTKVEEPIKAEDKGNTPQTKTDITEQHEQPFESQPTTVKAEAALPVESQPPSVSTSNDTPAEVITRKKGSCDETTAQIELDSRDVDADKDSSRRSKQGHSNGPTEAPAEMPKDMSSKGPAEVLTSTNSAAKTAKPEELGMIVRETLPPPESPSNRDLNDQVIAESTEENSSKESKRKEKSSGSHSGKGSSGKGSATSSRPDPKPADAPSVSPTTEKQQAISLVRVPSKPKKEEPKRLDAETVEQIPKHTSRVVQTYRMNEWAKHLAGADVPEMEPIQPFEEETPESPIDKEEVAAPVNVAELMQTPLNAQPPPTIESRARQDANEIHPHNSRTVSQKKKRRSKSPRRLSGLSIGSAHSLAHPSPTAMQPPPGNFATASSVTLLTNVGSAEPQPEESEKLKPKWKGPHPLIAVREDMMRSRLSSLSLPVDPYVRHSTGDLSPRHSSTFPIVEEDDDIPLSQRRTMLHQQAPPNALPAVPPPAAPARWNNSGVSRANSPAVLAAWRESVREDLKERSDPLKLAQPPVAVPGPNDRSSSPFGQLGQRNAPSTIIGDKIAEGMQRGDMSDLHREAMRRMQAQANKSVNRLV</sequence>
<feature type="compositionally biased region" description="Basic and acidic residues" evidence="6">
    <location>
        <begin position="566"/>
        <end position="598"/>
    </location>
</feature>
<feature type="compositionally biased region" description="Low complexity" evidence="6">
    <location>
        <begin position="54"/>
        <end position="77"/>
    </location>
</feature>
<feature type="transmembrane region" description="Helical" evidence="7">
    <location>
        <begin position="110"/>
        <end position="130"/>
    </location>
</feature>
<feature type="signal peptide" evidence="8">
    <location>
        <begin position="1"/>
        <end position="18"/>
    </location>
</feature>
<reference evidence="10 11" key="1">
    <citation type="submission" date="2024-07" db="EMBL/GenBank/DDBJ databases">
        <title>Section-level genome sequencing and comparative genomics of Aspergillus sections Usti and Cavernicolus.</title>
        <authorList>
            <consortium name="Lawrence Berkeley National Laboratory"/>
            <person name="Nybo J.L."/>
            <person name="Vesth T.C."/>
            <person name="Theobald S."/>
            <person name="Frisvad J.C."/>
            <person name="Larsen T.O."/>
            <person name="Kjaerboelling I."/>
            <person name="Rothschild-Mancinelli K."/>
            <person name="Lyhne E.K."/>
            <person name="Kogle M.E."/>
            <person name="Barry K."/>
            <person name="Clum A."/>
            <person name="Na H."/>
            <person name="Ledsgaard L."/>
            <person name="Lin J."/>
            <person name="Lipzen A."/>
            <person name="Kuo A."/>
            <person name="Riley R."/>
            <person name="Mondo S."/>
            <person name="Labutti K."/>
            <person name="Haridas S."/>
            <person name="Pangalinan J."/>
            <person name="Salamov A.A."/>
            <person name="Simmons B.A."/>
            <person name="Magnuson J.K."/>
            <person name="Chen J."/>
            <person name="Drula E."/>
            <person name="Henrissat B."/>
            <person name="Wiebenga A."/>
            <person name="Lubbers R.J."/>
            <person name="Gomes A.C."/>
            <person name="Makela M.R."/>
            <person name="Stajich J."/>
            <person name="Grigoriev I.V."/>
            <person name="Mortensen U.H."/>
            <person name="De Vries R.P."/>
            <person name="Baker S.E."/>
            <person name="Andersen M.R."/>
        </authorList>
    </citation>
    <scope>NUCLEOTIDE SEQUENCE [LARGE SCALE GENOMIC DNA]</scope>
    <source>
        <strain evidence="10 11">CBS 588.65</strain>
    </source>
</reference>
<dbReference type="Proteomes" id="UP001610334">
    <property type="component" value="Unassembled WGS sequence"/>
</dbReference>
<keyword evidence="3 7" id="KW-1133">Transmembrane helix</keyword>
<feature type="transmembrane region" description="Helical" evidence="7">
    <location>
        <begin position="245"/>
        <end position="263"/>
    </location>
</feature>
<evidence type="ECO:0000256" key="7">
    <source>
        <dbReference type="SAM" id="Phobius"/>
    </source>
</evidence>
<evidence type="ECO:0000259" key="9">
    <source>
        <dbReference type="Pfam" id="PF13886"/>
    </source>
</evidence>
<evidence type="ECO:0000256" key="3">
    <source>
        <dbReference type="ARBA" id="ARBA00022989"/>
    </source>
</evidence>
<protein>
    <recommendedName>
        <fullName evidence="9">TM7S3/TM198-like domain-containing protein</fullName>
    </recommendedName>
</protein>
<feature type="compositionally biased region" description="Basic and acidic residues" evidence="6">
    <location>
        <begin position="901"/>
        <end position="912"/>
    </location>
</feature>
<evidence type="ECO:0000256" key="8">
    <source>
        <dbReference type="SAM" id="SignalP"/>
    </source>
</evidence>
<feature type="compositionally biased region" description="Polar residues" evidence="6">
    <location>
        <begin position="1116"/>
        <end position="1130"/>
    </location>
</feature>
<feature type="compositionally biased region" description="Basic and acidic residues" evidence="6">
    <location>
        <begin position="753"/>
        <end position="765"/>
    </location>
</feature>
<keyword evidence="4 7" id="KW-0472">Membrane</keyword>
<feature type="coiled-coil region" evidence="5">
    <location>
        <begin position="326"/>
        <end position="355"/>
    </location>
</feature>
<feature type="transmembrane region" description="Helical" evidence="7">
    <location>
        <begin position="137"/>
        <end position="158"/>
    </location>
</feature>
<feature type="compositionally biased region" description="Basic residues" evidence="6">
    <location>
        <begin position="919"/>
        <end position="930"/>
    </location>
</feature>
<gene>
    <name evidence="10" type="ORF">BJX63DRAFT_230304</name>
</gene>
<keyword evidence="8" id="KW-0732">Signal</keyword>
<evidence type="ECO:0000256" key="6">
    <source>
        <dbReference type="SAM" id="MobiDB-lite"/>
    </source>
</evidence>
<dbReference type="PANTHER" id="PTHR39469:SF1">
    <property type="entry name" value="DUF4203 DOMAIN-CONTAINING PROTEIN"/>
    <property type="match status" value="1"/>
</dbReference>
<feature type="compositionally biased region" description="Basic and acidic residues" evidence="6">
    <location>
        <begin position="813"/>
        <end position="823"/>
    </location>
</feature>
<feature type="compositionally biased region" description="Polar residues" evidence="6">
    <location>
        <begin position="633"/>
        <end position="643"/>
    </location>
</feature>
<evidence type="ECO:0000256" key="4">
    <source>
        <dbReference type="ARBA" id="ARBA00023136"/>
    </source>
</evidence>
<feature type="region of interest" description="Disordered" evidence="6">
    <location>
        <begin position="1097"/>
        <end position="1130"/>
    </location>
</feature>
<feature type="region of interest" description="Disordered" evidence="6">
    <location>
        <begin position="555"/>
        <end position="830"/>
    </location>
</feature>
<evidence type="ECO:0000256" key="2">
    <source>
        <dbReference type="ARBA" id="ARBA00022692"/>
    </source>
</evidence>
<name>A0ABR4HCU4_9EURO</name>
<evidence type="ECO:0000313" key="11">
    <source>
        <dbReference type="Proteomes" id="UP001610334"/>
    </source>
</evidence>
<feature type="region of interest" description="Disordered" evidence="6">
    <location>
        <begin position="861"/>
        <end position="961"/>
    </location>
</feature>
<organism evidence="10 11">
    <name type="scientific">Aspergillus granulosus</name>
    <dbReference type="NCBI Taxonomy" id="176169"/>
    <lineage>
        <taxon>Eukaryota</taxon>
        <taxon>Fungi</taxon>
        <taxon>Dikarya</taxon>
        <taxon>Ascomycota</taxon>
        <taxon>Pezizomycotina</taxon>
        <taxon>Eurotiomycetes</taxon>
        <taxon>Eurotiomycetidae</taxon>
        <taxon>Eurotiales</taxon>
        <taxon>Aspergillaceae</taxon>
        <taxon>Aspergillus</taxon>
        <taxon>Aspergillus subgen. Nidulantes</taxon>
    </lineage>
</organism>
<feature type="region of interest" description="Disordered" evidence="6">
    <location>
        <begin position="38"/>
        <end position="104"/>
    </location>
</feature>
<dbReference type="InterPro" id="IPR025256">
    <property type="entry name" value="TM7S3/TM198-like_dom"/>
</dbReference>
<comment type="subcellular location">
    <subcellularLocation>
        <location evidence="1">Membrane</location>
        <topology evidence="1">Multi-pass membrane protein</topology>
    </subcellularLocation>
</comment>
<feature type="compositionally biased region" description="Basic and acidic residues" evidence="6">
    <location>
        <begin position="434"/>
        <end position="450"/>
    </location>
</feature>
<feature type="transmembrane region" description="Helical" evidence="7">
    <location>
        <begin position="193"/>
        <end position="209"/>
    </location>
</feature>
<evidence type="ECO:0000256" key="1">
    <source>
        <dbReference type="ARBA" id="ARBA00004141"/>
    </source>
</evidence>
<proteinExistence type="predicted"/>
<feature type="compositionally biased region" description="Basic and acidic residues" evidence="6">
    <location>
        <begin position="664"/>
        <end position="677"/>
    </location>
</feature>
<keyword evidence="2 7" id="KW-0812">Transmembrane</keyword>
<evidence type="ECO:0000313" key="10">
    <source>
        <dbReference type="EMBL" id="KAL2813290.1"/>
    </source>
</evidence>
<keyword evidence="11" id="KW-1185">Reference proteome</keyword>
<evidence type="ECO:0000256" key="5">
    <source>
        <dbReference type="SAM" id="Coils"/>
    </source>
</evidence>
<feature type="chain" id="PRO_5045674636" description="TM7S3/TM198-like domain-containing protein" evidence="8">
    <location>
        <begin position="19"/>
        <end position="1171"/>
    </location>
</feature>
<dbReference type="PANTHER" id="PTHR39469">
    <property type="entry name" value="CHROMOSOME 1, WHOLE GENOME SHOTGUN SEQUENCE"/>
    <property type="match status" value="1"/>
</dbReference>
<feature type="transmembrane region" description="Helical" evidence="7">
    <location>
        <begin position="221"/>
        <end position="238"/>
    </location>
</feature>
<dbReference type="EMBL" id="JBFXLT010000041">
    <property type="protein sequence ID" value="KAL2813290.1"/>
    <property type="molecule type" value="Genomic_DNA"/>
</dbReference>
<keyword evidence="5" id="KW-0175">Coiled coil</keyword>
<feature type="compositionally biased region" description="Polar residues" evidence="6">
    <location>
        <begin position="794"/>
        <end position="804"/>
    </location>
</feature>
<comment type="caution">
    <text evidence="10">The sequence shown here is derived from an EMBL/GenBank/DDBJ whole genome shotgun (WGS) entry which is preliminary data.</text>
</comment>
<accession>A0ABR4HCU4</accession>
<feature type="domain" description="TM7S3/TM198-like" evidence="9">
    <location>
        <begin position="115"/>
        <end position="318"/>
    </location>
</feature>
<feature type="compositionally biased region" description="Low complexity" evidence="6">
    <location>
        <begin position="766"/>
        <end position="782"/>
    </location>
</feature>
<feature type="transmembrane region" description="Helical" evidence="7">
    <location>
        <begin position="164"/>
        <end position="186"/>
    </location>
</feature>
<dbReference type="Pfam" id="PF13886">
    <property type="entry name" value="TM7S3_TM198"/>
    <property type="match status" value="1"/>
</dbReference>